<evidence type="ECO:0000313" key="2">
    <source>
        <dbReference type="EMBL" id="MBC5752480.1"/>
    </source>
</evidence>
<evidence type="ECO:0000259" key="1">
    <source>
        <dbReference type="SMART" id="SM00278"/>
    </source>
</evidence>
<dbReference type="Pfam" id="PF12836">
    <property type="entry name" value="HHH_3"/>
    <property type="match status" value="1"/>
</dbReference>
<proteinExistence type="predicted"/>
<dbReference type="InterPro" id="IPR010994">
    <property type="entry name" value="RuvA_2-like"/>
</dbReference>
<dbReference type="SMART" id="SM00278">
    <property type="entry name" value="HhH1"/>
    <property type="match status" value="2"/>
</dbReference>
<dbReference type="RefSeq" id="WP_186981332.1">
    <property type="nucleotide sequence ID" value="NZ_JACOQH010000001.1"/>
</dbReference>
<protein>
    <submittedName>
        <fullName evidence="2">Helix-hairpin-helix domain-containing protein</fullName>
    </submittedName>
</protein>
<feature type="domain" description="Helix-hairpin-helix DNA-binding motif class 1" evidence="1">
    <location>
        <begin position="185"/>
        <end position="204"/>
    </location>
</feature>
<dbReference type="InterPro" id="IPR004509">
    <property type="entry name" value="Competence_ComEA_HhH"/>
</dbReference>
<dbReference type="InterPro" id="IPR003583">
    <property type="entry name" value="Hlx-hairpin-Hlx_DNA-bd_motif"/>
</dbReference>
<comment type="caution">
    <text evidence="2">The sequence shown here is derived from an EMBL/GenBank/DDBJ whole genome shotgun (WGS) entry which is preliminary data.</text>
</comment>
<dbReference type="PANTHER" id="PTHR21180:SF32">
    <property type="entry name" value="ENDONUCLEASE_EXONUCLEASE_PHOSPHATASE FAMILY DOMAIN-CONTAINING PROTEIN 1"/>
    <property type="match status" value="1"/>
</dbReference>
<feature type="domain" description="Helix-hairpin-helix DNA-binding motif class 1" evidence="1">
    <location>
        <begin position="155"/>
        <end position="174"/>
    </location>
</feature>
<dbReference type="NCBIfam" id="TIGR00426">
    <property type="entry name" value="competence protein ComEA helix-hairpin-helix repeat region"/>
    <property type="match status" value="1"/>
</dbReference>
<name>A0ABR7I6E5_9FIRM</name>
<dbReference type="Proteomes" id="UP000621540">
    <property type="component" value="Unassembled WGS sequence"/>
</dbReference>
<dbReference type="InterPro" id="IPR051675">
    <property type="entry name" value="Endo/Exo/Phosphatase_dom_1"/>
</dbReference>
<dbReference type="InterPro" id="IPR019554">
    <property type="entry name" value="Soluble_ligand-bd"/>
</dbReference>
<evidence type="ECO:0000313" key="3">
    <source>
        <dbReference type="Proteomes" id="UP000621540"/>
    </source>
</evidence>
<keyword evidence="3" id="KW-1185">Reference proteome</keyword>
<reference evidence="2 3" key="1">
    <citation type="submission" date="2020-08" db="EMBL/GenBank/DDBJ databases">
        <title>Genome public.</title>
        <authorList>
            <person name="Liu C."/>
            <person name="Sun Q."/>
        </authorList>
    </citation>
    <scope>NUCLEOTIDE SEQUENCE [LARGE SCALE GENOMIC DNA]</scope>
    <source>
        <strain evidence="2 3">BX0805</strain>
    </source>
</reference>
<dbReference type="PANTHER" id="PTHR21180">
    <property type="entry name" value="ENDONUCLEASE/EXONUCLEASE/PHOSPHATASE FAMILY DOMAIN-CONTAINING PROTEIN 1"/>
    <property type="match status" value="1"/>
</dbReference>
<accession>A0ABR7I6E5</accession>
<dbReference type="Gene3D" id="1.10.150.310">
    <property type="entry name" value="Tex RuvX-like domain-like"/>
    <property type="match status" value="1"/>
</dbReference>
<dbReference type="Gene3D" id="3.10.560.10">
    <property type="entry name" value="Outer membrane lipoprotein wza domain like"/>
    <property type="match status" value="1"/>
</dbReference>
<dbReference type="Pfam" id="PF10531">
    <property type="entry name" value="SLBB"/>
    <property type="match status" value="1"/>
</dbReference>
<gene>
    <name evidence="2" type="ORF">H8Z76_00315</name>
</gene>
<sequence>MQTKECRRKKKTVWIVISLWLMVITGCGKTEKVYLSTEEETEAAERVEQSMGQDTGQEKAEQDTECAVYVCGAVVTPGVYVLPGGSRICEAVAAAGGMQENAAYESLNQAEEIHDGQMIVVLTEEEMQNEQVQKDDTQKSDTADGRVDLNTATKTQLMTLPGIGETKADSIIAYREKNGGFSSIEDIKKIEGIKEGVFSKIKDSIAVN</sequence>
<dbReference type="PROSITE" id="PS51257">
    <property type="entry name" value="PROKAR_LIPOPROTEIN"/>
    <property type="match status" value="1"/>
</dbReference>
<organism evidence="2 3">
    <name type="scientific">Roseburia yibonii</name>
    <dbReference type="NCBI Taxonomy" id="2763063"/>
    <lineage>
        <taxon>Bacteria</taxon>
        <taxon>Bacillati</taxon>
        <taxon>Bacillota</taxon>
        <taxon>Clostridia</taxon>
        <taxon>Lachnospirales</taxon>
        <taxon>Lachnospiraceae</taxon>
        <taxon>Roseburia</taxon>
    </lineage>
</organism>
<dbReference type="EMBL" id="JACOQH010000001">
    <property type="protein sequence ID" value="MBC5752480.1"/>
    <property type="molecule type" value="Genomic_DNA"/>
</dbReference>
<dbReference type="SUPFAM" id="SSF47781">
    <property type="entry name" value="RuvA domain 2-like"/>
    <property type="match status" value="1"/>
</dbReference>